<dbReference type="CDD" id="cd06533">
    <property type="entry name" value="Glyco_transf_WecG_TagA"/>
    <property type="match status" value="1"/>
</dbReference>
<evidence type="ECO:0000256" key="1">
    <source>
        <dbReference type="ARBA" id="ARBA00022676"/>
    </source>
</evidence>
<sequence>MEKVKVISSLISTGSFNDFVNAIFDLSEKQSSSYVCCANVHMVIEAYQDKAFNEILNNADLVTPDGRPISLAIKFFDKINQERVAGMDLMPALLAEAEKRGKSVYFYGSTEEVLSKIREQIYQDFPQLRIAGTYSPPFRPLSEEEDQAIVQQINESKPDLLFISLGCPKQEKWMAAHTGKVNACMLGVGQAFLTYTGLEKRLPKWARDWSLEWAYRLYLEPQRLWKRYLVGNSLFLFLILKRLIFRSY</sequence>
<evidence type="ECO:0000313" key="3">
    <source>
        <dbReference type="EMBL" id="SFE86222.1"/>
    </source>
</evidence>
<dbReference type="EMBL" id="FONY01000008">
    <property type="protein sequence ID" value="SFE86222.1"/>
    <property type="molecule type" value="Genomic_DNA"/>
</dbReference>
<dbReference type="AlphaFoldDB" id="A0A1I2DZS8"/>
<evidence type="ECO:0000256" key="2">
    <source>
        <dbReference type="ARBA" id="ARBA00022679"/>
    </source>
</evidence>
<dbReference type="PANTHER" id="PTHR34136:SF1">
    <property type="entry name" value="UDP-N-ACETYL-D-MANNOSAMINURONIC ACID TRANSFERASE"/>
    <property type="match status" value="1"/>
</dbReference>
<organism evidence="3 4">
    <name type="scientific">Thermoflexibacter ruber</name>
    <dbReference type="NCBI Taxonomy" id="1003"/>
    <lineage>
        <taxon>Bacteria</taxon>
        <taxon>Pseudomonadati</taxon>
        <taxon>Bacteroidota</taxon>
        <taxon>Cytophagia</taxon>
        <taxon>Cytophagales</taxon>
        <taxon>Thermoflexibacteraceae</taxon>
        <taxon>Thermoflexibacter</taxon>
    </lineage>
</organism>
<dbReference type="InterPro" id="IPR004629">
    <property type="entry name" value="WecG_TagA_CpsF"/>
</dbReference>
<proteinExistence type="predicted"/>
<dbReference type="PANTHER" id="PTHR34136">
    <property type="match status" value="1"/>
</dbReference>
<dbReference type="Proteomes" id="UP000199513">
    <property type="component" value="Unassembled WGS sequence"/>
</dbReference>
<accession>A0A1I2DZS8</accession>
<name>A0A1I2DZS8_9BACT</name>
<dbReference type="STRING" id="1003.SAMN04488541_1008102"/>
<reference evidence="3 4" key="1">
    <citation type="submission" date="2016-10" db="EMBL/GenBank/DDBJ databases">
        <authorList>
            <person name="de Groot N.N."/>
        </authorList>
    </citation>
    <scope>NUCLEOTIDE SEQUENCE [LARGE SCALE GENOMIC DNA]</scope>
    <source>
        <strain>GEY</strain>
        <strain evidence="4">DSM 9560</strain>
    </source>
</reference>
<keyword evidence="1" id="KW-0328">Glycosyltransferase</keyword>
<evidence type="ECO:0000313" key="4">
    <source>
        <dbReference type="Proteomes" id="UP000199513"/>
    </source>
</evidence>
<dbReference type="Pfam" id="PF03808">
    <property type="entry name" value="Glyco_tran_WecG"/>
    <property type="match status" value="1"/>
</dbReference>
<gene>
    <name evidence="3" type="ORF">SAMN04488541_1008102</name>
</gene>
<dbReference type="NCBIfam" id="TIGR00696">
    <property type="entry name" value="wecG_tagA_cpsF"/>
    <property type="match status" value="1"/>
</dbReference>
<dbReference type="GO" id="GO:0016758">
    <property type="term" value="F:hexosyltransferase activity"/>
    <property type="evidence" value="ECO:0007669"/>
    <property type="project" value="TreeGrafter"/>
</dbReference>
<dbReference type="OrthoDB" id="9771846at2"/>
<keyword evidence="2 3" id="KW-0808">Transferase</keyword>
<keyword evidence="4" id="KW-1185">Reference proteome</keyword>
<dbReference type="RefSeq" id="WP_091541987.1">
    <property type="nucleotide sequence ID" value="NZ_FONY01000008.1"/>
</dbReference>
<protein>
    <submittedName>
        <fullName evidence="3">N-acetylglucosaminyldiphosphoundecaprenol N-acetyl-beta-D-mannosaminyltransferase</fullName>
    </submittedName>
</protein>